<reference evidence="7" key="1">
    <citation type="journal article" date="2020" name="mSystems">
        <title>Genome- and Community-Level Interaction Insights into Carbon Utilization and Element Cycling Functions of Hydrothermarchaeota in Hydrothermal Sediment.</title>
        <authorList>
            <person name="Zhou Z."/>
            <person name="Liu Y."/>
            <person name="Xu W."/>
            <person name="Pan J."/>
            <person name="Luo Z.H."/>
            <person name="Li M."/>
        </authorList>
    </citation>
    <scope>NUCLEOTIDE SEQUENCE [LARGE SCALE GENOMIC DNA]</scope>
    <source>
        <strain evidence="7">SpSt-258</strain>
    </source>
</reference>
<dbReference type="NCBIfam" id="TIGR04183">
    <property type="entry name" value="Por_Secre_tail"/>
    <property type="match status" value="1"/>
</dbReference>
<accession>A0A7V0Z6Z2</accession>
<dbReference type="PANTHER" id="PTHR21419:SF23">
    <property type="entry name" value="PROTEIN DEFECTIVE IN EXINE FORMATION 1"/>
    <property type="match status" value="1"/>
</dbReference>
<dbReference type="CDD" id="cd00063">
    <property type="entry name" value="FN3"/>
    <property type="match status" value="1"/>
</dbReference>
<dbReference type="InterPro" id="IPR028994">
    <property type="entry name" value="Integrin_alpha_N"/>
</dbReference>
<feature type="domain" description="Fibronectin type-III" evidence="6">
    <location>
        <begin position="313"/>
        <end position="406"/>
    </location>
</feature>
<dbReference type="EMBL" id="DSKY01000022">
    <property type="protein sequence ID" value="HDY59817.1"/>
    <property type="molecule type" value="Genomic_DNA"/>
</dbReference>
<dbReference type="InterPro" id="IPR036116">
    <property type="entry name" value="FN3_sf"/>
</dbReference>
<dbReference type="SUPFAM" id="SSF49265">
    <property type="entry name" value="Fibronectin type III"/>
    <property type="match status" value="1"/>
</dbReference>
<sequence>MTIFIICILLNSPIETITPDVDARTYTMRESAPDWIQTFTPPQQMPNWPKTIGVSPYYAPSGVSLADINNDDDLEIIVGSTNNQVYIWDYQGNLMPGWPVTVGGAVQAKVAVGDIDNNGDMEIVIAARNGYVYVFNHNGTSFPNWPQTYPGPQTYTMPVVGDIDGDGDLEIFGGGHIIGGPNLLARHHNGTQVSGWPVNCDMMECSPIVFDVDNDKFREALIADNSNPGNFYAYEGNGSYVTDWPISIPSAAVVNSPSTGDVDLDGDIEIGLLVSNGTVNLWTLQYVPYCGYYTDWGTFYHDQWNTGWFHPGPPQNLSATPVVDHIKLTWQKNTEPDIAGYNIYRSETSGGPYKKINTSLVTDTTYDDYQVSPGITYYYCVTAQIKAFAESRLSNESQAQMGIKEIGSSRISTFEIRPNPFKDMVKISGININEIKIYDAKGRLIESLKTNEIIWRPKNKLGPGVYFVEIRNGAEKIIQKIVNIN</sequence>
<evidence type="ECO:0000313" key="7">
    <source>
        <dbReference type="EMBL" id="HDY59817.1"/>
    </source>
</evidence>
<dbReference type="InterPro" id="IPR026444">
    <property type="entry name" value="Secre_tail"/>
</dbReference>
<dbReference type="InterPro" id="IPR003961">
    <property type="entry name" value="FN3_dom"/>
</dbReference>
<dbReference type="PANTHER" id="PTHR21419">
    <property type="match status" value="1"/>
</dbReference>
<dbReference type="SMART" id="SM00060">
    <property type="entry name" value="FN3"/>
    <property type="match status" value="1"/>
</dbReference>
<dbReference type="PROSITE" id="PS50853">
    <property type="entry name" value="FN3"/>
    <property type="match status" value="1"/>
</dbReference>
<evidence type="ECO:0000259" key="6">
    <source>
        <dbReference type="PROSITE" id="PS50853"/>
    </source>
</evidence>
<keyword evidence="4" id="KW-1133">Transmembrane helix</keyword>
<organism evidence="7">
    <name type="scientific">candidate division WOR-3 bacterium</name>
    <dbReference type="NCBI Taxonomy" id="2052148"/>
    <lineage>
        <taxon>Bacteria</taxon>
        <taxon>Bacteria division WOR-3</taxon>
    </lineage>
</organism>
<dbReference type="GO" id="GO:0016020">
    <property type="term" value="C:membrane"/>
    <property type="evidence" value="ECO:0007669"/>
    <property type="project" value="UniProtKB-SubCell"/>
</dbReference>
<keyword evidence="3" id="KW-0732">Signal</keyword>
<evidence type="ECO:0000256" key="5">
    <source>
        <dbReference type="ARBA" id="ARBA00023136"/>
    </source>
</evidence>
<keyword evidence="2" id="KW-0812">Transmembrane</keyword>
<dbReference type="InterPro" id="IPR013517">
    <property type="entry name" value="FG-GAP"/>
</dbReference>
<dbReference type="InterPro" id="IPR045232">
    <property type="entry name" value="FAM234"/>
</dbReference>
<keyword evidence="5" id="KW-0472">Membrane</keyword>
<evidence type="ECO:0000256" key="4">
    <source>
        <dbReference type="ARBA" id="ARBA00022989"/>
    </source>
</evidence>
<dbReference type="Pfam" id="PF18962">
    <property type="entry name" value="Por_Secre_tail"/>
    <property type="match status" value="1"/>
</dbReference>
<comment type="subcellular location">
    <subcellularLocation>
        <location evidence="1">Membrane</location>
        <topology evidence="1">Single-pass membrane protein</topology>
    </subcellularLocation>
</comment>
<name>A0A7V0Z6Z2_UNCW3</name>
<evidence type="ECO:0000256" key="2">
    <source>
        <dbReference type="ARBA" id="ARBA00022692"/>
    </source>
</evidence>
<proteinExistence type="predicted"/>
<dbReference type="Gene3D" id="2.130.10.130">
    <property type="entry name" value="Integrin alpha, N-terminal"/>
    <property type="match status" value="1"/>
</dbReference>
<dbReference type="InterPro" id="IPR013783">
    <property type="entry name" value="Ig-like_fold"/>
</dbReference>
<protein>
    <submittedName>
        <fullName evidence="7">T9SS type A sorting domain-containing protein</fullName>
    </submittedName>
</protein>
<dbReference type="SUPFAM" id="SSF69318">
    <property type="entry name" value="Integrin alpha N-terminal domain"/>
    <property type="match status" value="1"/>
</dbReference>
<dbReference type="Gene3D" id="2.60.40.10">
    <property type="entry name" value="Immunoglobulins"/>
    <property type="match status" value="1"/>
</dbReference>
<dbReference type="AlphaFoldDB" id="A0A7V0Z6Z2"/>
<evidence type="ECO:0000256" key="1">
    <source>
        <dbReference type="ARBA" id="ARBA00004167"/>
    </source>
</evidence>
<gene>
    <name evidence="7" type="ORF">ENP86_09760</name>
</gene>
<comment type="caution">
    <text evidence="7">The sequence shown here is derived from an EMBL/GenBank/DDBJ whole genome shotgun (WGS) entry which is preliminary data.</text>
</comment>
<evidence type="ECO:0000256" key="3">
    <source>
        <dbReference type="ARBA" id="ARBA00022729"/>
    </source>
</evidence>
<dbReference type="Pfam" id="PF13517">
    <property type="entry name" value="FG-GAP_3"/>
    <property type="match status" value="2"/>
</dbReference>